<sequence>MSPMRRVPLDILEQIFIACLPAHRNCVMSAQEAPVLLGRVCSSWRALAFSAPRLWSLLHIALPNPDDSSASRDVCAFKVAQRLEVASAWLGRAGNCPLSVSVERNVHTRSAAFNTNAQDDVLELLVPYASRWHDISLPISSPGHKTLSELSEDDVPLLRFLSLSLPQISSEFAWSPSDILHAVNLSRFQFAGGGVIPSGLPLRWNTLTDLSLRPSSWNAQQNLTCETALDILSKCHALRRCQLLIQGVAEFQVLPTDVTIQSSLLRVFELECPKTPIRTSGYLLDHFSHLELEDFSLLGSGDWEDRDNIQDLTSALVRCPQLRSVVIQADMFSKLFLVDLIRGLPSTVQRLKMFGVRGWDDDSLDNDVLQVLETSADRPVGCPGLRQLILQGVHLITDDALLHFTVSRSPTLRLLDVTFSRERQVDILPNLQQFIDAGLEIHLRYPPRKPAFPLFSPWQGLPDSASYS</sequence>
<evidence type="ECO:0008006" key="3">
    <source>
        <dbReference type="Google" id="ProtNLM"/>
    </source>
</evidence>
<organism evidence="1 2">
    <name type="scientific">Favolaschia claudopus</name>
    <dbReference type="NCBI Taxonomy" id="2862362"/>
    <lineage>
        <taxon>Eukaryota</taxon>
        <taxon>Fungi</taxon>
        <taxon>Dikarya</taxon>
        <taxon>Basidiomycota</taxon>
        <taxon>Agaricomycotina</taxon>
        <taxon>Agaricomycetes</taxon>
        <taxon>Agaricomycetidae</taxon>
        <taxon>Agaricales</taxon>
        <taxon>Marasmiineae</taxon>
        <taxon>Mycenaceae</taxon>
        <taxon>Favolaschia</taxon>
    </lineage>
</organism>
<dbReference type="Gene3D" id="3.80.10.10">
    <property type="entry name" value="Ribonuclease Inhibitor"/>
    <property type="match status" value="1"/>
</dbReference>
<proteinExistence type="predicted"/>
<dbReference type="PANTHER" id="PTHR38926">
    <property type="entry name" value="F-BOX DOMAIN CONTAINING PROTEIN, EXPRESSED"/>
    <property type="match status" value="1"/>
</dbReference>
<dbReference type="SUPFAM" id="SSF52047">
    <property type="entry name" value="RNI-like"/>
    <property type="match status" value="1"/>
</dbReference>
<protein>
    <recommendedName>
        <fullName evidence="3">F-box domain-containing protein</fullName>
    </recommendedName>
</protein>
<dbReference type="Proteomes" id="UP001362999">
    <property type="component" value="Unassembled WGS sequence"/>
</dbReference>
<dbReference type="InterPro" id="IPR032675">
    <property type="entry name" value="LRR_dom_sf"/>
</dbReference>
<reference evidence="1 2" key="1">
    <citation type="journal article" date="2024" name="J Genomics">
        <title>Draft genome sequencing and assembly of Favolaschia claudopus CIRM-BRFM 2984 isolated from oak limbs.</title>
        <authorList>
            <person name="Navarro D."/>
            <person name="Drula E."/>
            <person name="Chaduli D."/>
            <person name="Cazenave R."/>
            <person name="Ahrendt S."/>
            <person name="Wang J."/>
            <person name="Lipzen A."/>
            <person name="Daum C."/>
            <person name="Barry K."/>
            <person name="Grigoriev I.V."/>
            <person name="Favel A."/>
            <person name="Rosso M.N."/>
            <person name="Martin F."/>
        </authorList>
    </citation>
    <scope>NUCLEOTIDE SEQUENCE [LARGE SCALE GENOMIC DNA]</scope>
    <source>
        <strain evidence="1 2">CIRM-BRFM 2984</strain>
    </source>
</reference>
<dbReference type="EMBL" id="JAWWNJ010000045">
    <property type="protein sequence ID" value="KAK7018877.1"/>
    <property type="molecule type" value="Genomic_DNA"/>
</dbReference>
<gene>
    <name evidence="1" type="ORF">R3P38DRAFT_2978825</name>
</gene>
<keyword evidence="2" id="KW-1185">Reference proteome</keyword>
<evidence type="ECO:0000313" key="2">
    <source>
        <dbReference type="Proteomes" id="UP001362999"/>
    </source>
</evidence>
<comment type="caution">
    <text evidence="1">The sequence shown here is derived from an EMBL/GenBank/DDBJ whole genome shotgun (WGS) entry which is preliminary data.</text>
</comment>
<dbReference type="PANTHER" id="PTHR38926:SF5">
    <property type="entry name" value="F-BOX AND LEUCINE-RICH REPEAT PROTEIN 6"/>
    <property type="match status" value="1"/>
</dbReference>
<accession>A0AAW0B2T0</accession>
<feature type="non-terminal residue" evidence="1">
    <location>
        <position position="468"/>
    </location>
</feature>
<evidence type="ECO:0000313" key="1">
    <source>
        <dbReference type="EMBL" id="KAK7018877.1"/>
    </source>
</evidence>
<name>A0AAW0B2T0_9AGAR</name>
<dbReference type="AlphaFoldDB" id="A0AAW0B2T0"/>